<dbReference type="SUPFAM" id="SSF52540">
    <property type="entry name" value="P-loop containing nucleoside triphosphate hydrolases"/>
    <property type="match status" value="1"/>
</dbReference>
<dbReference type="EMBL" id="CP001322">
    <property type="protein sequence ID" value="ACL02151.1"/>
    <property type="molecule type" value="Genomic_DNA"/>
</dbReference>
<dbReference type="Proteomes" id="UP000000739">
    <property type="component" value="Chromosome"/>
</dbReference>
<evidence type="ECO:0000256" key="7">
    <source>
        <dbReference type="ARBA" id="ARBA00022962"/>
    </source>
</evidence>
<comment type="pathway">
    <text evidence="8">Cofactor biosynthesis; adenosylcobalamin biosynthesis; cob(II)yrinate a,c-diamide from sirohydrochlorin (anaerobic route): step 10/10.</text>
</comment>
<organism evidence="11 12">
    <name type="scientific">Desulfatibacillum aliphaticivorans</name>
    <dbReference type="NCBI Taxonomy" id="218208"/>
    <lineage>
        <taxon>Bacteria</taxon>
        <taxon>Pseudomonadati</taxon>
        <taxon>Thermodesulfobacteriota</taxon>
        <taxon>Desulfobacteria</taxon>
        <taxon>Desulfobacterales</taxon>
        <taxon>Desulfatibacillaceae</taxon>
        <taxon>Desulfatibacillum</taxon>
    </lineage>
</organism>
<dbReference type="HOGENOM" id="CLU_022752_2_0_7"/>
<comment type="function">
    <text evidence="8">Catalyzes the ATP-dependent amidation of the two carboxylate groups at positions a and c of cobyrinate, using either L-glutamine or ammonia as the nitrogen source.</text>
</comment>
<dbReference type="InterPro" id="IPR029062">
    <property type="entry name" value="Class_I_gatase-like"/>
</dbReference>
<dbReference type="InterPro" id="IPR011698">
    <property type="entry name" value="GATase_3"/>
</dbReference>
<keyword evidence="6 8" id="KW-0460">Magnesium</keyword>
<dbReference type="AlphaFoldDB" id="B8FH63"/>
<gene>
    <name evidence="8" type="primary">cbiA</name>
    <name evidence="11" type="ordered locus">Dalk_0444</name>
</gene>
<evidence type="ECO:0000256" key="8">
    <source>
        <dbReference type="HAMAP-Rule" id="MF_00027"/>
    </source>
</evidence>
<evidence type="ECO:0000256" key="2">
    <source>
        <dbReference type="ARBA" id="ARBA00022573"/>
    </source>
</evidence>
<proteinExistence type="inferred from homology"/>
<accession>B8FH63</accession>
<dbReference type="NCBIfam" id="NF002204">
    <property type="entry name" value="PRK01077.1"/>
    <property type="match status" value="1"/>
</dbReference>
<dbReference type="Pfam" id="PF01656">
    <property type="entry name" value="CbiA"/>
    <property type="match status" value="1"/>
</dbReference>
<dbReference type="RefSeq" id="WP_012609591.1">
    <property type="nucleotide sequence ID" value="NC_011768.1"/>
</dbReference>
<dbReference type="PROSITE" id="PS51274">
    <property type="entry name" value="GATASE_COBBQ"/>
    <property type="match status" value="1"/>
</dbReference>
<protein>
    <recommendedName>
        <fullName evidence="8">Cobyrinate a,c-diamide synthase</fullName>
        <ecNumber evidence="8">6.3.5.11</ecNumber>
    </recommendedName>
    <alternativeName>
        <fullName evidence="8">Cobyrinic acid a,c-diamide synthetase</fullName>
    </alternativeName>
</protein>
<dbReference type="eggNOG" id="COG1797">
    <property type="taxonomic scope" value="Bacteria"/>
</dbReference>
<keyword evidence="4 8" id="KW-0547">Nucleotide-binding</keyword>
<dbReference type="UniPathway" id="UPA00148">
    <property type="reaction ID" value="UER00231"/>
</dbReference>
<evidence type="ECO:0000256" key="4">
    <source>
        <dbReference type="ARBA" id="ARBA00022741"/>
    </source>
</evidence>
<dbReference type="PANTHER" id="PTHR43873:SF1">
    <property type="entry name" value="COBYRINATE A,C-DIAMIDE SYNTHASE"/>
    <property type="match status" value="1"/>
</dbReference>
<comment type="miscellaneous">
    <text evidence="8">The a and c carboxylates of cobyrinate are activated for nucleophilic attack via formation of a phosphorylated intermediate by ATP. CbiA catalyzes first the amidation of the c-carboxylate, and then that of the a-carboxylate.</text>
</comment>
<comment type="cofactor">
    <cofactor evidence="1 8">
        <name>Mg(2+)</name>
        <dbReference type="ChEBI" id="CHEBI:18420"/>
    </cofactor>
</comment>
<dbReference type="GO" id="GO:0009236">
    <property type="term" value="P:cobalamin biosynthetic process"/>
    <property type="evidence" value="ECO:0007669"/>
    <property type="project" value="UniProtKB-UniRule"/>
</dbReference>
<dbReference type="Pfam" id="PF07685">
    <property type="entry name" value="GATase_3"/>
    <property type="match status" value="1"/>
</dbReference>
<keyword evidence="7 8" id="KW-0315">Glutamine amidotransferase</keyword>
<feature type="domain" description="CobB/CobQ-like glutamine amidotransferase" evidence="10">
    <location>
        <begin position="244"/>
        <end position="435"/>
    </location>
</feature>
<feature type="site" description="Increases nucleophilicity of active site Cys" evidence="8">
    <location>
        <position position="429"/>
    </location>
</feature>
<dbReference type="KEGG" id="dal:Dalk_0444"/>
<dbReference type="HAMAP" id="MF_00027">
    <property type="entry name" value="CobB_CbiA"/>
    <property type="match status" value="1"/>
</dbReference>
<comment type="similarity">
    <text evidence="8">Belongs to the CobB/CbiA family.</text>
</comment>
<dbReference type="InterPro" id="IPR004484">
    <property type="entry name" value="CbiA/CobB_synth"/>
</dbReference>
<comment type="domain">
    <text evidence="8">Comprises of two domains. The C-terminal domain contains the binding site for glutamine and catalyzes the hydrolysis of this substrate to glutamate and ammonia. The N-terminal domain is anticipated to bind ATP and cobyrinate and catalyzes the ultimate synthesis of the diamide product. The ammonia produced via the glutaminase domain is probably translocated to the adjacent domain via a molecular tunnel, where it reacts with an activated intermediate.</text>
</comment>
<evidence type="ECO:0000313" key="11">
    <source>
        <dbReference type="EMBL" id="ACL02151.1"/>
    </source>
</evidence>
<evidence type="ECO:0000259" key="10">
    <source>
        <dbReference type="Pfam" id="PF07685"/>
    </source>
</evidence>
<dbReference type="GO" id="GO:0042242">
    <property type="term" value="F:cobyrinic acid a,c-diamide synthase activity"/>
    <property type="evidence" value="ECO:0007669"/>
    <property type="project" value="UniProtKB-UniRule"/>
</dbReference>
<evidence type="ECO:0000256" key="5">
    <source>
        <dbReference type="ARBA" id="ARBA00022840"/>
    </source>
</evidence>
<sequence length="460" mass="50049">MKGIVIAGVHSGCGKTTVTLGLMAALRRRGLNVEPFKVGPDFIDPGHHTAITGVQSRNLDGWMLPRECSLDIYRRNAANADIAVVEGVMGLFDGYDGRTEAGSTAQMAKWLGLPVLLVVDARSMARSAAAVVQGFENFDPDLQFAGVLFNKVGSQTHLRYLEEALEGNVAMPCLGGVIRNEGISIPSRHLGLVTSEDHGLSSDIQNALADLVEYNLDLDDLLASLPDIALNPTLQMKKAPPRVRIAAARDQAFCFYYSENLELLESCGAEIVAFSPLKDSGLPEDVDGLYLGGGYPELYAEALSKNTALKDEIFQACQEGMPIYGECGGFMVLCKTLEDLEGREHAMIGCFDLTCRMSSRLRALGYREITLNQKTVLGEAGLCARGHEFHYSQLDEHGRESVYEAVDRSGGARSVDGFQVNRCLGSYLHLHFMSQPQAPKAFVQACMDYQKERKTADAAP</sequence>
<feature type="active site" description="Nucleophile" evidence="8">
    <location>
        <position position="327"/>
    </location>
</feature>
<dbReference type="Gene3D" id="3.40.50.300">
    <property type="entry name" value="P-loop containing nucleotide triphosphate hydrolases"/>
    <property type="match status" value="2"/>
</dbReference>
<dbReference type="InterPro" id="IPR027417">
    <property type="entry name" value="P-loop_NTPase"/>
</dbReference>
<dbReference type="InterPro" id="IPR002586">
    <property type="entry name" value="CobQ/CobB/MinD/ParA_Nub-bd_dom"/>
</dbReference>
<keyword evidence="5 8" id="KW-0067">ATP-binding</keyword>
<dbReference type="Gene3D" id="3.40.50.880">
    <property type="match status" value="1"/>
</dbReference>
<keyword evidence="2 8" id="KW-0169">Cobalamin biosynthesis</keyword>
<evidence type="ECO:0000256" key="3">
    <source>
        <dbReference type="ARBA" id="ARBA00022598"/>
    </source>
</evidence>
<dbReference type="CDD" id="cd05388">
    <property type="entry name" value="CobB_N"/>
    <property type="match status" value="1"/>
</dbReference>
<evidence type="ECO:0000259" key="9">
    <source>
        <dbReference type="Pfam" id="PF01656"/>
    </source>
</evidence>
<reference evidence="11 12" key="1">
    <citation type="journal article" date="2012" name="Environ. Microbiol.">
        <title>The genome sequence of Desulfatibacillum alkenivorans AK-01: a blueprint for anaerobic alkane oxidation.</title>
        <authorList>
            <person name="Callaghan A.V."/>
            <person name="Morris B.E."/>
            <person name="Pereira I.A."/>
            <person name="McInerney M.J."/>
            <person name="Austin R.N."/>
            <person name="Groves J.T."/>
            <person name="Kukor J.J."/>
            <person name="Suflita J.M."/>
            <person name="Young L.Y."/>
            <person name="Zylstra G.J."/>
            <person name="Wawrik B."/>
        </authorList>
    </citation>
    <scope>NUCLEOTIDE SEQUENCE [LARGE SCALE GENOMIC DNA]</scope>
    <source>
        <strain evidence="11 12">AK-01</strain>
    </source>
</reference>
<dbReference type="SUPFAM" id="SSF52317">
    <property type="entry name" value="Class I glutamine amidotransferase-like"/>
    <property type="match status" value="1"/>
</dbReference>
<evidence type="ECO:0000256" key="6">
    <source>
        <dbReference type="ARBA" id="ARBA00022842"/>
    </source>
</evidence>
<dbReference type="NCBIfam" id="TIGR00379">
    <property type="entry name" value="cobB"/>
    <property type="match status" value="1"/>
</dbReference>
<keyword evidence="12" id="KW-1185">Reference proteome</keyword>
<feature type="domain" description="CobQ/CobB/MinD/ParA nucleotide binding" evidence="9">
    <location>
        <begin position="4"/>
        <end position="189"/>
    </location>
</feature>
<dbReference type="GO" id="GO:0005524">
    <property type="term" value="F:ATP binding"/>
    <property type="evidence" value="ECO:0007669"/>
    <property type="project" value="UniProtKB-UniRule"/>
</dbReference>
<dbReference type="EC" id="6.3.5.11" evidence="8"/>
<evidence type="ECO:0000313" key="12">
    <source>
        <dbReference type="Proteomes" id="UP000000739"/>
    </source>
</evidence>
<dbReference type="PANTHER" id="PTHR43873">
    <property type="entry name" value="COBYRINATE A,C-DIAMIDE SYNTHASE"/>
    <property type="match status" value="1"/>
</dbReference>
<evidence type="ECO:0000256" key="1">
    <source>
        <dbReference type="ARBA" id="ARBA00001946"/>
    </source>
</evidence>
<comment type="catalytic activity">
    <reaction evidence="8">
        <text>cob(II)yrinate + 2 L-glutamine + 2 ATP + 2 H2O = cob(II)yrinate a,c diamide + 2 L-glutamate + 2 ADP + 2 phosphate + 2 H(+)</text>
        <dbReference type="Rhea" id="RHEA:26289"/>
        <dbReference type="ChEBI" id="CHEBI:15377"/>
        <dbReference type="ChEBI" id="CHEBI:15378"/>
        <dbReference type="ChEBI" id="CHEBI:29985"/>
        <dbReference type="ChEBI" id="CHEBI:30616"/>
        <dbReference type="ChEBI" id="CHEBI:43474"/>
        <dbReference type="ChEBI" id="CHEBI:58359"/>
        <dbReference type="ChEBI" id="CHEBI:58537"/>
        <dbReference type="ChEBI" id="CHEBI:58894"/>
        <dbReference type="ChEBI" id="CHEBI:456216"/>
        <dbReference type="EC" id="6.3.5.11"/>
    </reaction>
</comment>
<keyword evidence="3 8" id="KW-0436">Ligase</keyword>
<dbReference type="CDD" id="cd03130">
    <property type="entry name" value="GATase1_CobB"/>
    <property type="match status" value="1"/>
</dbReference>
<name>B8FH63_DESAL</name>